<evidence type="ECO:0000313" key="2">
    <source>
        <dbReference type="Proteomes" id="UP001381693"/>
    </source>
</evidence>
<sequence>DDPEPRIRWGKLREEYCCMKYRDEAERALVSGEERLDGWAITAEDLRKADKK</sequence>
<dbReference type="Proteomes" id="UP001381693">
    <property type="component" value="Unassembled WGS sequence"/>
</dbReference>
<feature type="non-terminal residue" evidence="1">
    <location>
        <position position="1"/>
    </location>
</feature>
<organism evidence="1 2">
    <name type="scientific">Halocaridina rubra</name>
    <name type="common">Hawaiian red shrimp</name>
    <dbReference type="NCBI Taxonomy" id="373956"/>
    <lineage>
        <taxon>Eukaryota</taxon>
        <taxon>Metazoa</taxon>
        <taxon>Ecdysozoa</taxon>
        <taxon>Arthropoda</taxon>
        <taxon>Crustacea</taxon>
        <taxon>Multicrustacea</taxon>
        <taxon>Malacostraca</taxon>
        <taxon>Eumalacostraca</taxon>
        <taxon>Eucarida</taxon>
        <taxon>Decapoda</taxon>
        <taxon>Pleocyemata</taxon>
        <taxon>Caridea</taxon>
        <taxon>Atyoidea</taxon>
        <taxon>Atyidae</taxon>
        <taxon>Halocaridina</taxon>
    </lineage>
</organism>
<feature type="non-terminal residue" evidence="1">
    <location>
        <position position="52"/>
    </location>
</feature>
<protein>
    <submittedName>
        <fullName evidence="1">Uncharacterized protein</fullName>
    </submittedName>
</protein>
<dbReference type="EMBL" id="JAXCGZ010004702">
    <property type="protein sequence ID" value="KAK7081553.1"/>
    <property type="molecule type" value="Genomic_DNA"/>
</dbReference>
<accession>A0AAN8XJT5</accession>
<evidence type="ECO:0000313" key="1">
    <source>
        <dbReference type="EMBL" id="KAK7081553.1"/>
    </source>
</evidence>
<comment type="caution">
    <text evidence="1">The sequence shown here is derived from an EMBL/GenBank/DDBJ whole genome shotgun (WGS) entry which is preliminary data.</text>
</comment>
<reference evidence="1 2" key="1">
    <citation type="submission" date="2023-11" db="EMBL/GenBank/DDBJ databases">
        <title>Halocaridina rubra genome assembly.</title>
        <authorList>
            <person name="Smith C."/>
        </authorList>
    </citation>
    <scope>NUCLEOTIDE SEQUENCE [LARGE SCALE GENOMIC DNA]</scope>
    <source>
        <strain evidence="1">EP-1</strain>
        <tissue evidence="1">Whole</tissue>
    </source>
</reference>
<proteinExistence type="predicted"/>
<dbReference type="AlphaFoldDB" id="A0AAN8XJT5"/>
<gene>
    <name evidence="1" type="ORF">SK128_019034</name>
</gene>
<name>A0AAN8XJT5_HALRR</name>
<keyword evidence="2" id="KW-1185">Reference proteome</keyword>